<dbReference type="HOGENOM" id="CLU_197251_0_0_2"/>
<evidence type="ECO:0000256" key="2">
    <source>
        <dbReference type="ARBA" id="ARBA00004561"/>
    </source>
</evidence>
<feature type="transmembrane region" description="Helical" evidence="6">
    <location>
        <begin position="18"/>
        <end position="37"/>
    </location>
</feature>
<reference evidence="7" key="1">
    <citation type="submission" date="2007-10" db="EMBL/GenBank/DDBJ databases">
        <title>Complete sequence of Methanococcus maripaludis C6.</title>
        <authorList>
            <consortium name="US DOE Joint Genome Institute"/>
            <person name="Copeland A."/>
            <person name="Lucas S."/>
            <person name="Lapidus A."/>
            <person name="Barry K."/>
            <person name="Glavina del Rio T."/>
            <person name="Dalin E."/>
            <person name="Tice H."/>
            <person name="Pitluck S."/>
            <person name="Clum A."/>
            <person name="Schmutz J."/>
            <person name="Larimer F."/>
            <person name="Land M."/>
            <person name="Hauser L."/>
            <person name="Kyrpides N."/>
            <person name="Mikhailova N."/>
            <person name="Sieprawska-Lupa M."/>
            <person name="Whitman W.B."/>
            <person name="Richardson P."/>
        </authorList>
    </citation>
    <scope>NUCLEOTIDE SEQUENCE [LARGE SCALE GENOMIC DNA]</scope>
    <source>
        <strain evidence="7">C6</strain>
    </source>
</reference>
<dbReference type="KEGG" id="mmx:MmarC6_1753"/>
<dbReference type="Pfam" id="PF04021">
    <property type="entry name" value="Class_IIIsignal"/>
    <property type="match status" value="1"/>
</dbReference>
<accession>A9AB41</accession>
<dbReference type="GO" id="GO:0009986">
    <property type="term" value="C:cell surface"/>
    <property type="evidence" value="ECO:0007669"/>
    <property type="project" value="UniProtKB-SubCell"/>
</dbReference>
<gene>
    <name evidence="7" type="ordered locus">MmarC6_1753</name>
</gene>
<proteinExistence type="predicted"/>
<comment type="subcellular location">
    <subcellularLocation>
        <location evidence="1">Cell surface</location>
    </subcellularLocation>
    <subcellularLocation>
        <location evidence="2">Fimbrium</location>
    </subcellularLocation>
    <subcellularLocation>
        <location evidence="3">Secreted</location>
    </subcellularLocation>
</comment>
<keyword evidence="6" id="KW-0812">Transmembrane</keyword>
<dbReference type="STRING" id="444158.MmarC6_1753"/>
<keyword evidence="5" id="KW-0281">Fimbrium</keyword>
<keyword evidence="4" id="KW-0964">Secreted</keyword>
<evidence type="ECO:0008006" key="8">
    <source>
        <dbReference type="Google" id="ProtNLM"/>
    </source>
</evidence>
<keyword evidence="6" id="KW-1133">Transmembrane helix</keyword>
<dbReference type="PhylomeDB" id="A9AB41"/>
<evidence type="ECO:0000256" key="5">
    <source>
        <dbReference type="ARBA" id="ARBA00023263"/>
    </source>
</evidence>
<dbReference type="GO" id="GO:0005576">
    <property type="term" value="C:extracellular region"/>
    <property type="evidence" value="ECO:0007669"/>
    <property type="project" value="UniProtKB-SubCell"/>
</dbReference>
<evidence type="ECO:0000256" key="4">
    <source>
        <dbReference type="ARBA" id="ARBA00022525"/>
    </source>
</evidence>
<sequence>MGLNSLAFKNKGQISLEFGVLILAVVMVAVFTAYLYVKSTVESAIQINETTNGTIGIYNSAVNKLTESVGNLSNK</sequence>
<name>A9AB41_METM6</name>
<dbReference type="OrthoDB" id="60555at2157"/>
<dbReference type="eggNOG" id="arCOG06620">
    <property type="taxonomic scope" value="Archaea"/>
</dbReference>
<protein>
    <recommendedName>
        <fullName evidence="8">Class III signal peptide</fullName>
    </recommendedName>
</protein>
<evidence type="ECO:0000256" key="1">
    <source>
        <dbReference type="ARBA" id="ARBA00004241"/>
    </source>
</evidence>
<dbReference type="EMBL" id="CP000867">
    <property type="protein sequence ID" value="ABX02564.1"/>
    <property type="molecule type" value="Genomic_DNA"/>
</dbReference>
<dbReference type="InterPro" id="IPR007166">
    <property type="entry name" value="Class3_signal_pept_motif"/>
</dbReference>
<dbReference type="AlphaFoldDB" id="A9AB41"/>
<keyword evidence="6" id="KW-0472">Membrane</keyword>
<organism evidence="7">
    <name type="scientific">Methanococcus maripaludis (strain C6 / ATCC BAA-1332)</name>
    <dbReference type="NCBI Taxonomy" id="444158"/>
    <lineage>
        <taxon>Archaea</taxon>
        <taxon>Methanobacteriati</taxon>
        <taxon>Methanobacteriota</taxon>
        <taxon>Methanomada group</taxon>
        <taxon>Methanococci</taxon>
        <taxon>Methanococcales</taxon>
        <taxon>Methanococcaceae</taxon>
        <taxon>Methanococcus</taxon>
    </lineage>
</organism>
<evidence type="ECO:0000256" key="6">
    <source>
        <dbReference type="SAM" id="Phobius"/>
    </source>
</evidence>
<evidence type="ECO:0000313" key="7">
    <source>
        <dbReference type="EMBL" id="ABX02564.1"/>
    </source>
</evidence>
<evidence type="ECO:0000256" key="3">
    <source>
        <dbReference type="ARBA" id="ARBA00004613"/>
    </source>
</evidence>